<sequence>MSIQVSYGANYSYGSLNDFFTYASEFFTDTTYDESIGSFAGTENPDPIVDLGFWGSFGTFSGTQFVQEGTSSDGSLGFIIQAADGSYLDYTFFSSPSHTIYGEIASISFGYGITQDANGEYSFTDELVSFDGLDTIGLNAGIDASGNVIDRTTGDNTTHNIVDGLKDAEFDYFTTLLSDNGIDLTLNDTGAASFASLETIGVSSFVEYELVA</sequence>
<dbReference type="Proteomes" id="UP000050378">
    <property type="component" value="Unassembled WGS sequence"/>
</dbReference>
<dbReference type="InterPro" id="IPR010495">
    <property type="entry name" value="HasA_haem-bd"/>
</dbReference>
<name>A0A0P7D3Z9_9GAMM</name>
<proteinExistence type="predicted"/>
<dbReference type="EMBL" id="LJTC01000008">
    <property type="protein sequence ID" value="KPM83102.1"/>
    <property type="molecule type" value="Genomic_DNA"/>
</dbReference>
<evidence type="ECO:0000313" key="1">
    <source>
        <dbReference type="EMBL" id="KPM83102.1"/>
    </source>
</evidence>
<comment type="caution">
    <text evidence="1">The sequence shown here is derived from an EMBL/GenBank/DDBJ whole genome shotgun (WGS) entry which is preliminary data.</text>
</comment>
<organism evidence="1 2">
    <name type="scientific">Pseudoalteromonas lipolytica</name>
    <dbReference type="NCBI Taxonomy" id="570156"/>
    <lineage>
        <taxon>Bacteria</taxon>
        <taxon>Pseudomonadati</taxon>
        <taxon>Pseudomonadota</taxon>
        <taxon>Gammaproteobacteria</taxon>
        <taxon>Alteromonadales</taxon>
        <taxon>Pseudoalteromonadaceae</taxon>
        <taxon>Pseudoalteromonas</taxon>
    </lineage>
</organism>
<dbReference type="OrthoDB" id="6298835at2"/>
<dbReference type="STRING" id="570156.AOG27_13650"/>
<dbReference type="SUPFAM" id="SSF54621">
    <property type="entry name" value="Heme-binding protein A (HasA)"/>
    <property type="match status" value="1"/>
</dbReference>
<reference evidence="1 2" key="1">
    <citation type="submission" date="2015-09" db="EMBL/GenBank/DDBJ databases">
        <title>Draft Genome Sequence of Pseudoalteromonas lipolytica UCD-48B.</title>
        <authorList>
            <person name="Krusor M."/>
            <person name="Coil D.A."/>
            <person name="Lang J.M."/>
            <person name="Eisen J.A."/>
            <person name="Alexiev A."/>
        </authorList>
    </citation>
    <scope>NUCLEOTIDE SEQUENCE [LARGE SCALE GENOMIC DNA]</scope>
    <source>
        <strain evidence="1 2">UCD-48B</strain>
    </source>
</reference>
<accession>A0A0P7D3Z9</accession>
<dbReference type="RefSeq" id="WP_054553561.1">
    <property type="nucleotide sequence ID" value="NZ_LJTC01000008.1"/>
</dbReference>
<dbReference type="InterPro" id="IPR036912">
    <property type="entry name" value="HasA_haem-bd_sf"/>
</dbReference>
<dbReference type="Pfam" id="PF06438">
    <property type="entry name" value="HasA"/>
    <property type="match status" value="1"/>
</dbReference>
<evidence type="ECO:0008006" key="3">
    <source>
        <dbReference type="Google" id="ProtNLM"/>
    </source>
</evidence>
<dbReference type="PATRIC" id="fig|570156.3.peg.3835"/>
<gene>
    <name evidence="1" type="ORF">AOG27_13650</name>
</gene>
<dbReference type="AlphaFoldDB" id="A0A0P7D3Z9"/>
<evidence type="ECO:0000313" key="2">
    <source>
        <dbReference type="Proteomes" id="UP000050378"/>
    </source>
</evidence>
<dbReference type="Gene3D" id="3.30.1500.10">
    <property type="entry name" value="Haem-binding HasA"/>
    <property type="match status" value="1"/>
</dbReference>
<protein>
    <recommendedName>
        <fullName evidence="3">Hemophore HasA</fullName>
    </recommendedName>
</protein>